<dbReference type="Pfam" id="PF01610">
    <property type="entry name" value="DDE_Tnp_ISL3"/>
    <property type="match status" value="1"/>
</dbReference>
<comment type="caution">
    <text evidence="2">The sequence shown here is derived from an EMBL/GenBank/DDBJ whole genome shotgun (WGS) entry which is preliminary data.</text>
</comment>
<dbReference type="EMBL" id="BLYV01000449">
    <property type="protein sequence ID" value="GFP14260.1"/>
    <property type="molecule type" value="Genomic_DNA"/>
</dbReference>
<reference evidence="2" key="1">
    <citation type="submission" date="2020-07" db="EMBL/GenBank/DDBJ databases">
        <title>Draft genome sequence of Lactobacillus helveticus strain JCM 1062.</title>
        <authorList>
            <person name="Endo A."/>
            <person name="Maeno S."/>
            <person name="Kido Y."/>
        </authorList>
    </citation>
    <scope>NUCLEOTIDE SEQUENCE</scope>
    <source>
        <strain evidence="2">JCM 1062</strain>
    </source>
</reference>
<evidence type="ECO:0000313" key="2">
    <source>
        <dbReference type="EMBL" id="GFP14260.1"/>
    </source>
</evidence>
<feature type="domain" description="Transposase IS204/IS1001/IS1096/IS1165 DDE" evidence="1">
    <location>
        <begin position="6"/>
        <end position="104"/>
    </location>
</feature>
<protein>
    <recommendedName>
        <fullName evidence="1">Transposase IS204/IS1001/IS1096/IS1165 DDE domain-containing protein</fullName>
    </recommendedName>
</protein>
<name>A0AAV4E7E4_LACHE</name>
<dbReference type="AlphaFoldDB" id="A0AAV4E7E4"/>
<sequence length="104" mass="11593">MNEDVTQHEDIDIALDTEPKLKQTYETYLALHDALIVKKHPAELANLLATYEPNGTAMDMTIATLKRYKVAVLAAVTSPYSNGPIEGINRLIKSLKRSCFGFKN</sequence>
<dbReference type="InterPro" id="IPR002560">
    <property type="entry name" value="Transposase_DDE"/>
</dbReference>
<gene>
    <name evidence="2" type="ORF">LHEJCM1062_21320</name>
</gene>
<evidence type="ECO:0000259" key="1">
    <source>
        <dbReference type="Pfam" id="PF01610"/>
    </source>
</evidence>
<accession>A0AAV4E7E4</accession>
<dbReference type="Proteomes" id="UP000630086">
    <property type="component" value="Unassembled WGS sequence"/>
</dbReference>
<dbReference type="PANTHER" id="PTHR33498">
    <property type="entry name" value="TRANSPOSASE FOR INSERTION SEQUENCE ELEMENT IS1557"/>
    <property type="match status" value="1"/>
</dbReference>
<evidence type="ECO:0000313" key="3">
    <source>
        <dbReference type="Proteomes" id="UP000630086"/>
    </source>
</evidence>
<dbReference type="PANTHER" id="PTHR33498:SF1">
    <property type="entry name" value="TRANSPOSASE FOR INSERTION SEQUENCE ELEMENT IS1557"/>
    <property type="match status" value="1"/>
</dbReference>
<organism evidence="2 3">
    <name type="scientific">Lactobacillus helveticus</name>
    <name type="common">Lactobacillus suntoryeus</name>
    <dbReference type="NCBI Taxonomy" id="1587"/>
    <lineage>
        <taxon>Bacteria</taxon>
        <taxon>Bacillati</taxon>
        <taxon>Bacillota</taxon>
        <taxon>Bacilli</taxon>
        <taxon>Lactobacillales</taxon>
        <taxon>Lactobacillaceae</taxon>
        <taxon>Lactobacillus</taxon>
    </lineage>
</organism>
<proteinExistence type="predicted"/>
<dbReference type="InterPro" id="IPR047951">
    <property type="entry name" value="Transpos_ISL3"/>
</dbReference>